<evidence type="ECO:0000313" key="2">
    <source>
        <dbReference type="Proteomes" id="UP001243375"/>
    </source>
</evidence>
<protein>
    <submittedName>
        <fullName evidence="1">Uncharacterized protein</fullName>
    </submittedName>
</protein>
<organism evidence="1 2">
    <name type="scientific">Naganishia vaughanmartiniae</name>
    <dbReference type="NCBI Taxonomy" id="1424756"/>
    <lineage>
        <taxon>Eukaryota</taxon>
        <taxon>Fungi</taxon>
        <taxon>Dikarya</taxon>
        <taxon>Basidiomycota</taxon>
        <taxon>Agaricomycotina</taxon>
        <taxon>Tremellomycetes</taxon>
        <taxon>Filobasidiales</taxon>
        <taxon>Filobasidiaceae</taxon>
        <taxon>Naganishia</taxon>
    </lineage>
</organism>
<sequence length="625" mass="69076">MAEYVQPPSQAPDLKLDTRTDGQGLGEVSGEQTDGKHPDQVAKLVNGHGANGGFKEGKNGMNGSGRSDASVVKGWRYLNKDGFAREPLKIVIAGGGAAGICLGIKLLEAQKDGRLGHIDLTIYERDQDYGGTWHANRYPGCRCDIPSHVYQFGFAPYADWPQFYSSSKEINKYMHVVAQKFGVEPLIKCNRTIKSAIYSDETAKWTLEVETKGSSMETIEVDIYVPATGVLSQVNRPNIPGLEAFPKNRVLHTAEWPADLDYQTAFKDENVAVVGIGSSGLQTIGAIAPFAKSVSIFARSKFWISPPLLAETAGAREWKGGNFYYSDAEKEQFATDEDALYKHDSTLSAATMHLFDVFFKGSAEQEGLKAIVRDMMTADLRDPDLIAQLVPDIHLPTVSLLMNPIEKVSKQAITTKNGQQHKIDRIILATGFDTSFKPKYPLRGKKGVDLGDVWKTRPKGFPNMFIMCGPGTVFANGSLLAGIEANAKYIVDAVAKMQSQDIKSMEIAQENQDEYNRQQDSLMADLVFTSHCSSWYKSGRPDAPPDALFAGSTLQFMELLASPRWEDWEYEYRHENKFSFLGKGTSTVEGNGGDRAFYLTKEMHRNPLRMSDYREPANGAVPLNI</sequence>
<comment type="caution">
    <text evidence="1">The sequence shown here is derived from an EMBL/GenBank/DDBJ whole genome shotgun (WGS) entry which is preliminary data.</text>
</comment>
<dbReference type="EMBL" id="JASBWU010000016">
    <property type="protein sequence ID" value="KAJ9115390.1"/>
    <property type="molecule type" value="Genomic_DNA"/>
</dbReference>
<dbReference type="Proteomes" id="UP001243375">
    <property type="component" value="Unassembled WGS sequence"/>
</dbReference>
<accession>A0ACC2WUE0</accession>
<keyword evidence="2" id="KW-1185">Reference proteome</keyword>
<proteinExistence type="predicted"/>
<evidence type="ECO:0000313" key="1">
    <source>
        <dbReference type="EMBL" id="KAJ9115390.1"/>
    </source>
</evidence>
<gene>
    <name evidence="1" type="ORF">QFC22_005145</name>
</gene>
<name>A0ACC2WUE0_9TREE</name>
<reference evidence="1" key="1">
    <citation type="submission" date="2023-04" db="EMBL/GenBank/DDBJ databases">
        <title>Draft Genome sequencing of Naganishia species isolated from polar environments using Oxford Nanopore Technology.</title>
        <authorList>
            <person name="Leo P."/>
            <person name="Venkateswaran K."/>
        </authorList>
    </citation>
    <scope>NUCLEOTIDE SEQUENCE</scope>
    <source>
        <strain evidence="1">MNA-CCFEE 5425</strain>
    </source>
</reference>